<dbReference type="InterPro" id="IPR012337">
    <property type="entry name" value="RNaseH-like_sf"/>
</dbReference>
<organism evidence="4 5">
    <name type="scientific">Colletotrichum incanum</name>
    <name type="common">Soybean anthracnose fungus</name>
    <dbReference type="NCBI Taxonomy" id="1573173"/>
    <lineage>
        <taxon>Eukaryota</taxon>
        <taxon>Fungi</taxon>
        <taxon>Dikarya</taxon>
        <taxon>Ascomycota</taxon>
        <taxon>Pezizomycotina</taxon>
        <taxon>Sordariomycetes</taxon>
        <taxon>Hypocreomycetidae</taxon>
        <taxon>Glomerellales</taxon>
        <taxon>Glomerellaceae</taxon>
        <taxon>Colletotrichum</taxon>
        <taxon>Colletotrichum spaethianum species complex</taxon>
    </lineage>
</organism>
<dbReference type="GO" id="GO:0005634">
    <property type="term" value="C:nucleus"/>
    <property type="evidence" value="ECO:0007669"/>
    <property type="project" value="UniProtKB-ARBA"/>
</dbReference>
<gene>
    <name evidence="4" type="ORF">CI238_13317</name>
</gene>
<dbReference type="GO" id="GO:0003964">
    <property type="term" value="F:RNA-directed DNA polymerase activity"/>
    <property type="evidence" value="ECO:0007669"/>
    <property type="project" value="UniProtKB-KW"/>
</dbReference>
<dbReference type="Gene3D" id="3.30.420.10">
    <property type="entry name" value="Ribonuclease H-like superfamily/Ribonuclease H"/>
    <property type="match status" value="1"/>
</dbReference>
<dbReference type="SUPFAM" id="SSF53098">
    <property type="entry name" value="Ribonuclease H-like"/>
    <property type="match status" value="1"/>
</dbReference>
<evidence type="ECO:0000313" key="5">
    <source>
        <dbReference type="Proteomes" id="UP000076584"/>
    </source>
</evidence>
<dbReference type="PROSITE" id="PS50994">
    <property type="entry name" value="INTEGRASE"/>
    <property type="match status" value="1"/>
</dbReference>
<evidence type="ECO:0000256" key="2">
    <source>
        <dbReference type="SAM" id="MobiDB-lite"/>
    </source>
</evidence>
<feature type="compositionally biased region" description="Polar residues" evidence="2">
    <location>
        <begin position="1027"/>
        <end position="1037"/>
    </location>
</feature>
<dbReference type="Pfam" id="PF13976">
    <property type="entry name" value="gag_pre-integrs"/>
    <property type="match status" value="1"/>
</dbReference>
<reference evidence="4 5" key="1">
    <citation type="submission" date="2015-06" db="EMBL/GenBank/DDBJ databases">
        <title>Survival trade-offs in plant roots during colonization by closely related pathogenic and mutualistic fungi.</title>
        <authorList>
            <person name="Hacquard S."/>
            <person name="Kracher B."/>
            <person name="Hiruma K."/>
            <person name="Weinman A."/>
            <person name="Muench P."/>
            <person name="Garrido Oter R."/>
            <person name="Ver Loren van Themaat E."/>
            <person name="Dallerey J.-F."/>
            <person name="Damm U."/>
            <person name="Henrissat B."/>
            <person name="Lespinet O."/>
            <person name="Thon M."/>
            <person name="Kemen E."/>
            <person name="McHardy A.C."/>
            <person name="Schulze-Lefert P."/>
            <person name="O'Connell R.J."/>
        </authorList>
    </citation>
    <scope>NUCLEOTIDE SEQUENCE [LARGE SCALE GENOMIC DNA]</scope>
    <source>
        <strain evidence="4 5">MAFF 238704</strain>
    </source>
</reference>
<evidence type="ECO:0000313" key="4">
    <source>
        <dbReference type="EMBL" id="KZL63931.1"/>
    </source>
</evidence>
<keyword evidence="1" id="KW-0694">RNA-binding</keyword>
<dbReference type="GO" id="GO:0003723">
    <property type="term" value="F:RNA binding"/>
    <property type="evidence" value="ECO:0007669"/>
    <property type="project" value="UniProtKB-KW"/>
</dbReference>
<dbReference type="PANTHER" id="PTHR11439:SF438">
    <property type="entry name" value="REVERSE TRANSCRIPTASE TY1_COPIA-TYPE DOMAIN-CONTAINING PROTEIN"/>
    <property type="match status" value="1"/>
</dbReference>
<dbReference type="Proteomes" id="UP000076584">
    <property type="component" value="Unassembled WGS sequence"/>
</dbReference>
<protein>
    <submittedName>
        <fullName evidence="4">Reverse transcriptase domain protein</fullName>
    </submittedName>
</protein>
<evidence type="ECO:0000256" key="1">
    <source>
        <dbReference type="ARBA" id="ARBA00022884"/>
    </source>
</evidence>
<keyword evidence="4" id="KW-0808">Transferase</keyword>
<feature type="domain" description="Integrase catalytic" evidence="3">
    <location>
        <begin position="621"/>
        <end position="783"/>
    </location>
</feature>
<comment type="caution">
    <text evidence="4">The sequence shown here is derived from an EMBL/GenBank/DDBJ whole genome shotgun (WGS) entry which is preliminary data.</text>
</comment>
<keyword evidence="4" id="KW-0695">RNA-directed DNA polymerase</keyword>
<keyword evidence="5" id="KW-1185">Reference proteome</keyword>
<dbReference type="GO" id="GO:0015074">
    <property type="term" value="P:DNA integration"/>
    <property type="evidence" value="ECO:0007669"/>
    <property type="project" value="InterPro"/>
</dbReference>
<dbReference type="InterPro" id="IPR001584">
    <property type="entry name" value="Integrase_cat-core"/>
</dbReference>
<dbReference type="InterPro" id="IPR025724">
    <property type="entry name" value="GAG-pre-integrase_dom"/>
</dbReference>
<sequence length="1456" mass="165559">MDSSKSTQRLRSDADWVKWLNNLKMVANFHEVWQYIDPNQNTKNSEPQPEPLPAVGSADFSDTMRLIDFNYRNSMRKYEARKAGIIKVAEWLTSTVDQVYLGQVTGQPTVRDMVKALKAQLEPDSFARQQQVLQRYNAHRRSIKRTRLTEWLIMYQEIMEEAISAKVPQLLDPTTQVSDFLNTIKEIAPDYYTGASYDFSRQTKQEAKEGETCPGVKQAQSFRQWVRTFYPTWLTANDTAKSTTSSSFATWQGEDENGKKERPIPLCPACPGKRHFVKDCFHCNPTIRPSWYNPMSPQNKGAIARGQKWLDSNHRVKETIQKLIDSKPSTSSGTSSASWRQREGKPDEAKKQATSYWGQGASSDTEGSSSSFFTLDTAPDASLFTGFALRNTVIVDSGTGFHICNDLSRMRDVDFSVSKDILTGGGNITATGKGDMVVKPNMGKRRKNMIIRSVWYASDYPVSLVATEPLKRKQVYFNTRYPGLEDSKGKVLYETPHRHGQYLLEYHSPEGVEAAPPSTSRTAYTSDALTTTSKTTSQTQKAVQFDVSAVGFQKTTEPRSASKAEAWLWHERLGHPSAEGLEQLVKNSLGIQLAGIAKDECAACSTGKAVRHVSRRSPDHWPTAPGDYIVIDFFTISKAYNNEKIVLIIGDRWSDYTWVRTLRSRKEGLLAIKHMIAFLERQYHIKVSVVRLDWETALRNAFDLWAATEGYLVQRSADYTGAQNPAERVGGIIFKITRTLRFQSRFPESLAPELVRAAVYFANRLGRKRHNWKTPEGLMNAWLNSQPWATHQRPELPQMAHLKRYGCRAYPLTQTYKSGQEKSNKTEPRAHIGYLCGYDSTNIYRIWIPSLNRVMRTRDVTFNEEVMYDPNAEDTSLLHRQELEIEFTRLDIPFPDPIQEEIPMDSALWDGQESNSLQLHDDKPSGREPNQMTPSRSSPAETQPQQQSVSAEGVETVDEATNQDQGFQADDTSSEENQMTPVSTPEEEIRETIVVTEPEPTQQTQSYGRPRGSRNNNIYNRQIPIGQLNQQPDNATRSSRRLRGANSTSNFLQSTDTVKEKGQTDSSADRLGKIHRNNLPALPTNYAEAKTHEYRLKWLAAMNVEYQTVWKKGTFEAIRLSDVDQSVNKILPLKWVFTYKFDKHRHLQKFKARICELGELSIFLGVRIIRDRNQRKLWLCLDNYITKICDEFKIEKSKKGVETPMASDNLMPNEGQATAEEIHLYQRKDGSLNYAAIMGRPDIARTCSRLAEFMTNPSLAHHKAADQCLQYLYSTRYLAIEFNCEGNGILYCASDASFADDSITRKSTQGYVMMLFGGPIAWKSSKQRRVVTSSTEAELVALTQATKEYLATIRLVEELQLKLDDDYIMWCDNQQTLRLLTAERPQATSKLRHININNLWLRQELQKGVLKYNWVKTNAMVADGTTKAMPGQKHALFLAQLGMTNVEEQITSLARN</sequence>
<dbReference type="PANTHER" id="PTHR11439">
    <property type="entry name" value="GAG-POL-RELATED RETROTRANSPOSON"/>
    <property type="match status" value="1"/>
</dbReference>
<feature type="compositionally biased region" description="Basic and acidic residues" evidence="2">
    <location>
        <begin position="1057"/>
        <end position="1071"/>
    </location>
</feature>
<feature type="compositionally biased region" description="Polar residues" evidence="2">
    <location>
        <begin position="928"/>
        <end position="950"/>
    </location>
</feature>
<feature type="compositionally biased region" description="Low complexity" evidence="2">
    <location>
        <begin position="326"/>
        <end position="338"/>
    </location>
</feature>
<feature type="compositionally biased region" description="Basic and acidic residues" evidence="2">
    <location>
        <begin position="340"/>
        <end position="351"/>
    </location>
</feature>
<feature type="region of interest" description="Disordered" evidence="2">
    <location>
        <begin position="916"/>
        <end position="1071"/>
    </location>
</feature>
<dbReference type="CDD" id="cd09272">
    <property type="entry name" value="RNase_HI_RT_Ty1"/>
    <property type="match status" value="1"/>
</dbReference>
<accession>A0A166LU43</accession>
<dbReference type="STRING" id="1573173.A0A166LU43"/>
<evidence type="ECO:0000259" key="3">
    <source>
        <dbReference type="PROSITE" id="PS50994"/>
    </source>
</evidence>
<feature type="compositionally biased region" description="Polar residues" evidence="2">
    <location>
        <begin position="1000"/>
        <end position="1020"/>
    </location>
</feature>
<proteinExistence type="predicted"/>
<feature type="compositionally biased region" description="Polar residues" evidence="2">
    <location>
        <begin position="352"/>
        <end position="361"/>
    </location>
</feature>
<dbReference type="InterPro" id="IPR036397">
    <property type="entry name" value="RNaseH_sf"/>
</dbReference>
<name>A0A166LU43_COLIC</name>
<dbReference type="Pfam" id="PF25597">
    <property type="entry name" value="SH3_retrovirus"/>
    <property type="match status" value="1"/>
</dbReference>
<feature type="compositionally biased region" description="Polar residues" evidence="2">
    <location>
        <begin position="1045"/>
        <end position="1056"/>
    </location>
</feature>
<dbReference type="EMBL" id="LFIW01002721">
    <property type="protein sequence ID" value="KZL63931.1"/>
    <property type="molecule type" value="Genomic_DNA"/>
</dbReference>
<dbReference type="InterPro" id="IPR057670">
    <property type="entry name" value="SH3_retrovirus"/>
</dbReference>
<keyword evidence="4" id="KW-0548">Nucleotidyltransferase</keyword>
<feature type="region of interest" description="Disordered" evidence="2">
    <location>
        <begin position="321"/>
        <end position="369"/>
    </location>
</feature>